<evidence type="ECO:0000256" key="3">
    <source>
        <dbReference type="SAM" id="Phobius"/>
    </source>
</evidence>
<dbReference type="InterPro" id="IPR014717">
    <property type="entry name" value="Transl_elong_EF1B/ribsomal_bS6"/>
</dbReference>
<name>A0A927CUJ3_9BACI</name>
<keyword evidence="3" id="KW-1133">Transmembrane helix</keyword>
<keyword evidence="3" id="KW-0472">Membrane</keyword>
<sequence>MNKLDKLDKKWKIIALSGLLGVSVLAAIYFYVIYPKSDDLQSKERELQALETELAIIQTEQNKKTEEPRVSSVELQKKIPVKPNVQQIIVDFNQAEIVSGSLITNIAVEENVEIGQPVASAGEEDESESESESESVSEPVSVPAQAIEGLKQVRLSLTVQSERYADLEKFLSSLESLERITKVENISFEGFEEITSVDQTRSILEYTVVVSAYYASKLKDLQEDLPRVRSAEPANKTNPLYESPILQRRGQE</sequence>
<feature type="coiled-coil region" evidence="1">
    <location>
        <begin position="40"/>
        <end position="67"/>
    </location>
</feature>
<keyword evidence="3" id="KW-0812">Transmembrane</keyword>
<dbReference type="Proteomes" id="UP000602076">
    <property type="component" value="Unassembled WGS sequence"/>
</dbReference>
<keyword evidence="5" id="KW-1185">Reference proteome</keyword>
<evidence type="ECO:0000313" key="5">
    <source>
        <dbReference type="Proteomes" id="UP000602076"/>
    </source>
</evidence>
<comment type="caution">
    <text evidence="4">The sequence shown here is derived from an EMBL/GenBank/DDBJ whole genome shotgun (WGS) entry which is preliminary data.</text>
</comment>
<feature type="compositionally biased region" description="Acidic residues" evidence="2">
    <location>
        <begin position="122"/>
        <end position="135"/>
    </location>
</feature>
<reference evidence="4" key="1">
    <citation type="submission" date="2020-09" db="EMBL/GenBank/DDBJ databases">
        <title>Bacillus faecalis sp. nov., a moderately halophilic bacterium isolated from cow faeces.</title>
        <authorList>
            <person name="Jiang L."/>
            <person name="Lee J."/>
        </authorList>
    </citation>
    <scope>NUCLEOTIDE SEQUENCE</scope>
    <source>
        <strain evidence="4">AGMB 02131</strain>
    </source>
</reference>
<feature type="region of interest" description="Disordered" evidence="2">
    <location>
        <begin position="117"/>
        <end position="141"/>
    </location>
</feature>
<evidence type="ECO:0000313" key="4">
    <source>
        <dbReference type="EMBL" id="MBD3107833.1"/>
    </source>
</evidence>
<dbReference type="AlphaFoldDB" id="A0A927CUJ3"/>
<feature type="region of interest" description="Disordered" evidence="2">
    <location>
        <begin position="225"/>
        <end position="252"/>
    </location>
</feature>
<organism evidence="4 5">
    <name type="scientific">Peribacillus faecalis</name>
    <dbReference type="NCBI Taxonomy" id="2772559"/>
    <lineage>
        <taxon>Bacteria</taxon>
        <taxon>Bacillati</taxon>
        <taxon>Bacillota</taxon>
        <taxon>Bacilli</taxon>
        <taxon>Bacillales</taxon>
        <taxon>Bacillaceae</taxon>
        <taxon>Peribacillus</taxon>
    </lineage>
</organism>
<dbReference type="RefSeq" id="WP_190997380.1">
    <property type="nucleotide sequence ID" value="NZ_JACXSI010000011.1"/>
</dbReference>
<evidence type="ECO:0000256" key="2">
    <source>
        <dbReference type="SAM" id="MobiDB-lite"/>
    </source>
</evidence>
<evidence type="ECO:0008006" key="6">
    <source>
        <dbReference type="Google" id="ProtNLM"/>
    </source>
</evidence>
<dbReference type="EMBL" id="JACXSI010000011">
    <property type="protein sequence ID" value="MBD3107833.1"/>
    <property type="molecule type" value="Genomic_DNA"/>
</dbReference>
<protein>
    <recommendedName>
        <fullName evidence="6">Pilus assembly protein PilO</fullName>
    </recommendedName>
</protein>
<feature type="transmembrane region" description="Helical" evidence="3">
    <location>
        <begin position="12"/>
        <end position="34"/>
    </location>
</feature>
<dbReference type="Gene3D" id="3.30.70.60">
    <property type="match status" value="1"/>
</dbReference>
<evidence type="ECO:0000256" key="1">
    <source>
        <dbReference type="SAM" id="Coils"/>
    </source>
</evidence>
<keyword evidence="1" id="KW-0175">Coiled coil</keyword>
<proteinExistence type="predicted"/>
<accession>A0A927CUJ3</accession>
<gene>
    <name evidence="4" type="ORF">IEO70_05590</name>
</gene>